<dbReference type="Proteomes" id="UP000000383">
    <property type="component" value="Chromosome"/>
</dbReference>
<reference evidence="1 2" key="2">
    <citation type="journal article" date="2011" name="J. Bacteriol.">
        <title>Genomes of three methylotrophs from a single niche uncover genetic and metabolic divergence of Methylophilaceae.</title>
        <authorList>
            <person name="Lapidus A."/>
            <person name="Clum A."/>
            <person name="Labutti K."/>
            <person name="Kaluzhnaya M.G."/>
            <person name="Lim S."/>
            <person name="Beck D.A."/>
            <person name="Glavina Del Rio T."/>
            <person name="Nolan M."/>
            <person name="Mavromatis K."/>
            <person name="Huntemann M."/>
            <person name="Lucas S."/>
            <person name="Lidstrom M.E."/>
            <person name="Ivanova N."/>
            <person name="Chistoserdova L."/>
        </authorList>
    </citation>
    <scope>NUCLEOTIDE SEQUENCE [LARGE SCALE GENOMIC DNA]</scope>
    <source>
        <strain evidence="1 2">301</strain>
    </source>
</reference>
<dbReference type="STRING" id="666681.M301_2726"/>
<gene>
    <name evidence="1" type="ordered locus">M301_2726</name>
</gene>
<name>D7DP49_METV0</name>
<dbReference type="RefSeq" id="WP_013149385.1">
    <property type="nucleotide sequence ID" value="NC_014207.1"/>
</dbReference>
<evidence type="ECO:0000313" key="1">
    <source>
        <dbReference type="EMBL" id="ADI31080.1"/>
    </source>
</evidence>
<evidence type="ECO:0000313" key="2">
    <source>
        <dbReference type="Proteomes" id="UP000000383"/>
    </source>
</evidence>
<sequence length="196" mass="21876" precursor="true">MNKKLLLVLMCLLAFGAYKHHQHRSVIHGVGEIAPDEPLQTSTGTADFQYNGFTLTPLAEYSIKARVLSTEDYFMGTEAELSPTDLALGWGPMSDEAVLSKIKITQGNRFFYWHVDEFPIPQHEIEIHAANTHIIPANDSIRRQLSKIRPGQIVSIKGQLVEAKRADGWHWRSSLTRDDTGAGACEVVYVTDLTVS</sequence>
<protein>
    <submittedName>
        <fullName evidence="1">Uncharacterized protein</fullName>
    </submittedName>
</protein>
<organism evidence="1 2">
    <name type="scientific">Methylotenera versatilis (strain 301)</name>
    <dbReference type="NCBI Taxonomy" id="666681"/>
    <lineage>
        <taxon>Bacteria</taxon>
        <taxon>Pseudomonadati</taxon>
        <taxon>Pseudomonadota</taxon>
        <taxon>Betaproteobacteria</taxon>
        <taxon>Nitrosomonadales</taxon>
        <taxon>Methylophilaceae</taxon>
        <taxon>Methylotenera</taxon>
    </lineage>
</organism>
<dbReference type="KEGG" id="meh:M301_2726"/>
<keyword evidence="2" id="KW-1185">Reference proteome</keyword>
<dbReference type="AlphaFoldDB" id="D7DP49"/>
<reference evidence="2" key="1">
    <citation type="submission" date="2010-05" db="EMBL/GenBank/DDBJ databases">
        <title>Complete sequence of Methylotenera sp. 301.</title>
        <authorList>
            <person name="Lucas S."/>
            <person name="Copeland A."/>
            <person name="Lapidus A."/>
            <person name="Cheng J.-F."/>
            <person name="Bruce D."/>
            <person name="Goodwin L."/>
            <person name="Pitluck S."/>
            <person name="Clum A."/>
            <person name="Land M."/>
            <person name="Hauser L."/>
            <person name="Kyrpides N."/>
            <person name="Ivanova N."/>
            <person name="Chistoservova L."/>
            <person name="Kalyuzhnaya M."/>
            <person name="Woyke T."/>
        </authorList>
    </citation>
    <scope>NUCLEOTIDE SEQUENCE [LARGE SCALE GENOMIC DNA]</scope>
    <source>
        <strain evidence="2">301</strain>
    </source>
</reference>
<dbReference type="HOGENOM" id="CLU_107971_0_0_4"/>
<proteinExistence type="predicted"/>
<dbReference type="EMBL" id="CP002056">
    <property type="protein sequence ID" value="ADI31080.1"/>
    <property type="molecule type" value="Genomic_DNA"/>
</dbReference>
<accession>D7DP49</accession>
<dbReference type="eggNOG" id="ENOG5031FQP">
    <property type="taxonomic scope" value="Bacteria"/>
</dbReference>
<dbReference type="OrthoDB" id="6706661at2"/>